<keyword evidence="3 7" id="KW-0645">Protease</keyword>
<keyword evidence="2" id="KW-0963">Cytoplasm</keyword>
<evidence type="ECO:0000256" key="5">
    <source>
        <dbReference type="ARBA" id="ARBA00022825"/>
    </source>
</evidence>
<sequence length="253" mass="28822">MKLPFWNFAKNEENEEEIELRIDGDIAMDDDFWSMLFGIENVTPKGFMADLSQYKGKDINVWINSYGGDVYAASRIYTALKEHQGKVKVKVDGVAISAASVIAMAGDEILMSPTSILMIHNPWGNFQGEAKDLRHGADVLDEVKDTIINAYQLKTGKSRAKISQMMDEETWMSAKKAVSEGFVDGMLYTQDKEETDTEPIENSFMFSRFAIQNSVNDKTRDFITQYNKRFKEVHKDEEKIKLLKSKLALECEL</sequence>
<evidence type="ECO:0000256" key="1">
    <source>
        <dbReference type="ARBA" id="ARBA00007039"/>
    </source>
</evidence>
<dbReference type="Proteomes" id="UP000076603">
    <property type="component" value="Unassembled WGS sequence"/>
</dbReference>
<dbReference type="Pfam" id="PF00574">
    <property type="entry name" value="CLP_protease"/>
    <property type="match status" value="1"/>
</dbReference>
<dbReference type="RefSeq" id="WP_066618712.1">
    <property type="nucleotide sequence ID" value="NZ_FQXL01000010.1"/>
</dbReference>
<dbReference type="PANTHER" id="PTHR10381">
    <property type="entry name" value="ATP-DEPENDENT CLP PROTEASE PROTEOLYTIC SUBUNIT"/>
    <property type="match status" value="1"/>
</dbReference>
<dbReference type="GO" id="GO:0004252">
    <property type="term" value="F:serine-type endopeptidase activity"/>
    <property type="evidence" value="ECO:0007669"/>
    <property type="project" value="InterPro"/>
</dbReference>
<keyword evidence="4 7" id="KW-0378">Hydrolase</keyword>
<gene>
    <name evidence="7" type="primary">clpP1</name>
    <name evidence="7" type="ORF">CLMAG_10180</name>
</gene>
<dbReference type="PATRIC" id="fig|1121326.3.peg.975"/>
<dbReference type="PANTHER" id="PTHR10381:SF70">
    <property type="entry name" value="ATP-DEPENDENT CLP PROTEASE PROTEOLYTIC SUBUNIT"/>
    <property type="match status" value="1"/>
</dbReference>
<reference evidence="7 8" key="1">
    <citation type="submission" date="2016-04" db="EMBL/GenBank/DDBJ databases">
        <title>Genome sequence of Clostridium magnum DSM 2767.</title>
        <authorList>
            <person name="Poehlein A."/>
            <person name="Uhlig R."/>
            <person name="Fischer R."/>
            <person name="Bahl H."/>
            <person name="Daniel R."/>
        </authorList>
    </citation>
    <scope>NUCLEOTIDE SEQUENCE [LARGE SCALE GENOMIC DNA]</scope>
    <source>
        <strain evidence="7 8">DSM 2767</strain>
    </source>
</reference>
<evidence type="ECO:0000313" key="8">
    <source>
        <dbReference type="Proteomes" id="UP000076603"/>
    </source>
</evidence>
<dbReference type="AlphaFoldDB" id="A0A162UIX9"/>
<dbReference type="InterPro" id="IPR001907">
    <property type="entry name" value="ClpP"/>
</dbReference>
<evidence type="ECO:0000256" key="6">
    <source>
        <dbReference type="RuleBase" id="RU003567"/>
    </source>
</evidence>
<keyword evidence="5" id="KW-0720">Serine protease</keyword>
<dbReference type="GO" id="GO:0006515">
    <property type="term" value="P:protein quality control for misfolded or incompletely synthesized proteins"/>
    <property type="evidence" value="ECO:0007669"/>
    <property type="project" value="TreeGrafter"/>
</dbReference>
<protein>
    <recommendedName>
        <fullName evidence="6">ATP-dependent Clp protease proteolytic subunit</fullName>
    </recommendedName>
</protein>
<dbReference type="SUPFAM" id="SSF52096">
    <property type="entry name" value="ClpP/crotonase"/>
    <property type="match status" value="1"/>
</dbReference>
<dbReference type="GO" id="GO:0009368">
    <property type="term" value="C:endopeptidase Clp complex"/>
    <property type="evidence" value="ECO:0007669"/>
    <property type="project" value="TreeGrafter"/>
</dbReference>
<evidence type="ECO:0000313" key="7">
    <source>
        <dbReference type="EMBL" id="KZL93965.1"/>
    </source>
</evidence>
<dbReference type="GO" id="GO:0051117">
    <property type="term" value="F:ATPase binding"/>
    <property type="evidence" value="ECO:0007669"/>
    <property type="project" value="TreeGrafter"/>
</dbReference>
<dbReference type="EMBL" id="LWAE01000001">
    <property type="protein sequence ID" value="KZL93965.1"/>
    <property type="molecule type" value="Genomic_DNA"/>
</dbReference>
<comment type="caution">
    <text evidence="7">The sequence shown here is derived from an EMBL/GenBank/DDBJ whole genome shotgun (WGS) entry which is preliminary data.</text>
</comment>
<comment type="similarity">
    <text evidence="1 6">Belongs to the peptidase S14 family.</text>
</comment>
<dbReference type="CDD" id="cd07016">
    <property type="entry name" value="S14_ClpP_1"/>
    <property type="match status" value="1"/>
</dbReference>
<keyword evidence="8" id="KW-1185">Reference proteome</keyword>
<evidence type="ECO:0000256" key="3">
    <source>
        <dbReference type="ARBA" id="ARBA00022670"/>
    </source>
</evidence>
<accession>A0A162UIX9</accession>
<dbReference type="Gene3D" id="3.90.226.10">
    <property type="entry name" value="2-enoyl-CoA Hydratase, Chain A, domain 1"/>
    <property type="match status" value="1"/>
</dbReference>
<organism evidence="7 8">
    <name type="scientific">Clostridium magnum DSM 2767</name>
    <dbReference type="NCBI Taxonomy" id="1121326"/>
    <lineage>
        <taxon>Bacteria</taxon>
        <taxon>Bacillati</taxon>
        <taxon>Bacillota</taxon>
        <taxon>Clostridia</taxon>
        <taxon>Eubacteriales</taxon>
        <taxon>Clostridiaceae</taxon>
        <taxon>Clostridium</taxon>
    </lineage>
</organism>
<evidence type="ECO:0000256" key="4">
    <source>
        <dbReference type="ARBA" id="ARBA00022801"/>
    </source>
</evidence>
<dbReference type="GO" id="GO:0004176">
    <property type="term" value="F:ATP-dependent peptidase activity"/>
    <property type="evidence" value="ECO:0007669"/>
    <property type="project" value="InterPro"/>
</dbReference>
<dbReference type="PRINTS" id="PR00127">
    <property type="entry name" value="CLPPROTEASEP"/>
</dbReference>
<evidence type="ECO:0000256" key="2">
    <source>
        <dbReference type="ARBA" id="ARBA00022490"/>
    </source>
</evidence>
<dbReference type="STRING" id="1121326.CLMAG_10180"/>
<dbReference type="NCBIfam" id="NF045542">
    <property type="entry name" value="Clp_rel_HeadMat"/>
    <property type="match status" value="1"/>
</dbReference>
<dbReference type="InterPro" id="IPR023562">
    <property type="entry name" value="ClpP/TepA"/>
</dbReference>
<dbReference type="InterPro" id="IPR029045">
    <property type="entry name" value="ClpP/crotonase-like_dom_sf"/>
</dbReference>
<proteinExistence type="inferred from homology"/>
<name>A0A162UIX9_9CLOT</name>